<reference evidence="1 2" key="1">
    <citation type="journal article" date="2011" name="Genome Biol.">
        <title>Comparative genome sequence analysis underscores mycoparasitism as the ancestral life style of Trichoderma.</title>
        <authorList>
            <person name="Kubicek C.P."/>
            <person name="Herrera-Estrella A."/>
            <person name="Seidl-Seiboth V."/>
            <person name="Martinez D.A."/>
            <person name="Druzhinina I.S."/>
            <person name="Thon M."/>
            <person name="Zeilinger S."/>
            <person name="Casas-Flores S."/>
            <person name="Horwitz B.A."/>
            <person name="Mukherjee P.K."/>
            <person name="Mukherjee M."/>
            <person name="Kredics L."/>
            <person name="Alcaraz L.D."/>
            <person name="Aerts A."/>
            <person name="Antal Z."/>
            <person name="Atanasova L."/>
            <person name="Cervantes-Badillo M.G."/>
            <person name="Challacombe J."/>
            <person name="Chertkov O."/>
            <person name="McCluskey K."/>
            <person name="Coulpier F."/>
            <person name="Deshpande N."/>
            <person name="von Doehren H."/>
            <person name="Ebbole D.J."/>
            <person name="Esquivel-Naranjo E.U."/>
            <person name="Fekete E."/>
            <person name="Flipphi M."/>
            <person name="Glaser F."/>
            <person name="Gomez-Rodriguez E.Y."/>
            <person name="Gruber S."/>
            <person name="Han C."/>
            <person name="Henrissat B."/>
            <person name="Hermosa R."/>
            <person name="Hernandez-Onate M."/>
            <person name="Karaffa L."/>
            <person name="Kosti I."/>
            <person name="Le Crom S."/>
            <person name="Lindquist E."/>
            <person name="Lucas S."/>
            <person name="Luebeck M."/>
            <person name="Luebeck P.S."/>
            <person name="Margeot A."/>
            <person name="Metz B."/>
            <person name="Misra M."/>
            <person name="Nevalainen H."/>
            <person name="Omann M."/>
            <person name="Packer N."/>
            <person name="Perrone G."/>
            <person name="Uresti-Rivera E.E."/>
            <person name="Salamov A."/>
            <person name="Schmoll M."/>
            <person name="Seiboth B."/>
            <person name="Shapiro H."/>
            <person name="Sukno S."/>
            <person name="Tamayo-Ramos J.A."/>
            <person name="Tisch D."/>
            <person name="Wiest A."/>
            <person name="Wilkinson H.H."/>
            <person name="Zhang M."/>
            <person name="Coutinho P.M."/>
            <person name="Kenerley C.M."/>
            <person name="Monte E."/>
            <person name="Baker S.E."/>
            <person name="Grigoriev I.V."/>
        </authorList>
    </citation>
    <scope>NUCLEOTIDE SEQUENCE [LARGE SCALE GENOMIC DNA]</scope>
    <source>
        <strain evidence="2">Gv29-8 / FGSC 10586</strain>
    </source>
</reference>
<evidence type="ECO:0000313" key="1">
    <source>
        <dbReference type="EMBL" id="EHK19410.1"/>
    </source>
</evidence>
<dbReference type="PANTHER" id="PTHR10362">
    <property type="entry name" value="HISTIDINE AMMONIA-LYASE"/>
    <property type="match status" value="1"/>
</dbReference>
<proteinExistence type="predicted"/>
<dbReference type="GO" id="GO:0003824">
    <property type="term" value="F:catalytic activity"/>
    <property type="evidence" value="ECO:0007669"/>
    <property type="project" value="InterPro"/>
</dbReference>
<dbReference type="Proteomes" id="UP000007115">
    <property type="component" value="Unassembled WGS sequence"/>
</dbReference>
<dbReference type="VEuPathDB" id="FungiDB:TRIVIDRAFT_67832"/>
<accession>G9N0X7</accession>
<gene>
    <name evidence="1" type="ORF">TRIVIDRAFT_67832</name>
</gene>
<dbReference type="RefSeq" id="XP_013953611.1">
    <property type="nucleotide sequence ID" value="XM_014098136.1"/>
</dbReference>
<dbReference type="eggNOG" id="KOG0222">
    <property type="taxonomic scope" value="Eukaryota"/>
</dbReference>
<dbReference type="InterPro" id="IPR008948">
    <property type="entry name" value="L-Aspartase-like"/>
</dbReference>
<organism evidence="1 2">
    <name type="scientific">Hypocrea virens (strain Gv29-8 / FGSC 10586)</name>
    <name type="common">Gliocladium virens</name>
    <name type="synonym">Trichoderma virens</name>
    <dbReference type="NCBI Taxonomy" id="413071"/>
    <lineage>
        <taxon>Eukaryota</taxon>
        <taxon>Fungi</taxon>
        <taxon>Dikarya</taxon>
        <taxon>Ascomycota</taxon>
        <taxon>Pezizomycotina</taxon>
        <taxon>Sordariomycetes</taxon>
        <taxon>Hypocreomycetidae</taxon>
        <taxon>Hypocreales</taxon>
        <taxon>Hypocreaceae</taxon>
        <taxon>Trichoderma</taxon>
    </lineage>
</organism>
<protein>
    <submittedName>
        <fullName evidence="1">Uncharacterized protein</fullName>
    </submittedName>
</protein>
<comment type="caution">
    <text evidence="1">The sequence shown here is derived from an EMBL/GenBank/DDBJ whole genome shotgun (WGS) entry which is preliminary data.</text>
</comment>
<dbReference type="STRING" id="413071.G9N0X7"/>
<dbReference type="AlphaFoldDB" id="G9N0X7"/>
<dbReference type="Pfam" id="PF00221">
    <property type="entry name" value="Lyase_aromatic"/>
    <property type="match status" value="1"/>
</dbReference>
<dbReference type="Gene3D" id="1.20.200.10">
    <property type="entry name" value="Fumarase/aspartase (Central domain)"/>
    <property type="match status" value="1"/>
</dbReference>
<dbReference type="EMBL" id="ABDF02000083">
    <property type="protein sequence ID" value="EHK19410.1"/>
    <property type="molecule type" value="Genomic_DNA"/>
</dbReference>
<keyword evidence="2" id="KW-1185">Reference proteome</keyword>
<dbReference type="GeneID" id="25797002"/>
<dbReference type="OrthoDB" id="10051290at2759"/>
<evidence type="ECO:0000313" key="2">
    <source>
        <dbReference type="Proteomes" id="UP000007115"/>
    </source>
</evidence>
<dbReference type="SUPFAM" id="SSF48557">
    <property type="entry name" value="L-aspartase-like"/>
    <property type="match status" value="1"/>
</dbReference>
<sequence>MPADEGLALVGIRPFTFGPKEGQSLLNGTCVNMAAAGIVIHDVRQLALLSQIRPHPSQRELAQNVFNWLDDSQLAIGNHIKNIGLAQDRYDLRTSSQWIGPQLQDLLLAQQQVETELMSTTDNHLIDIPGNAIHHGGNFQLLTLLLQ</sequence>
<dbReference type="InterPro" id="IPR001106">
    <property type="entry name" value="Aromatic_Lyase"/>
</dbReference>
<name>G9N0X7_HYPVG</name>
<dbReference type="InParanoid" id="G9N0X7"/>
<dbReference type="HOGENOM" id="CLU_1768341_0_0_1"/>